<organism evidence="1 2">
    <name type="scientific">Ricinus communis</name>
    <name type="common">Castor bean</name>
    <dbReference type="NCBI Taxonomy" id="3988"/>
    <lineage>
        <taxon>Eukaryota</taxon>
        <taxon>Viridiplantae</taxon>
        <taxon>Streptophyta</taxon>
        <taxon>Embryophyta</taxon>
        <taxon>Tracheophyta</taxon>
        <taxon>Spermatophyta</taxon>
        <taxon>Magnoliopsida</taxon>
        <taxon>eudicotyledons</taxon>
        <taxon>Gunneridae</taxon>
        <taxon>Pentapetalae</taxon>
        <taxon>rosids</taxon>
        <taxon>fabids</taxon>
        <taxon>Malpighiales</taxon>
        <taxon>Euphorbiaceae</taxon>
        <taxon>Acalyphoideae</taxon>
        <taxon>Acalypheae</taxon>
        <taxon>Ricinus</taxon>
    </lineage>
</organism>
<sequence length="86" mass="9657">MDASDIHFIIEDCTVAWKSWCIQTLTQQGTWKGFVNCFVTVLACSSQDVFYCAEAIEKRIPAAIIDDSLITVFNSSTLYELCLVPK</sequence>
<reference evidence="2" key="1">
    <citation type="journal article" date="2010" name="Nat. Biotechnol.">
        <title>Draft genome sequence of the oilseed species Ricinus communis.</title>
        <authorList>
            <person name="Chan A.P."/>
            <person name="Crabtree J."/>
            <person name="Zhao Q."/>
            <person name="Lorenzi H."/>
            <person name="Orvis J."/>
            <person name="Puiu D."/>
            <person name="Melake-Berhan A."/>
            <person name="Jones K.M."/>
            <person name="Redman J."/>
            <person name="Chen G."/>
            <person name="Cahoon E.B."/>
            <person name="Gedil M."/>
            <person name="Stanke M."/>
            <person name="Haas B.J."/>
            <person name="Wortman J.R."/>
            <person name="Fraser-Liggett C.M."/>
            <person name="Ravel J."/>
            <person name="Rabinowicz P.D."/>
        </authorList>
    </citation>
    <scope>NUCLEOTIDE SEQUENCE [LARGE SCALE GENOMIC DNA]</scope>
    <source>
        <strain evidence="2">cv. Hale</strain>
    </source>
</reference>
<keyword evidence="2" id="KW-1185">Reference proteome</keyword>
<dbReference type="Proteomes" id="UP000008311">
    <property type="component" value="Unassembled WGS sequence"/>
</dbReference>
<evidence type="ECO:0000313" key="1">
    <source>
        <dbReference type="EMBL" id="EEF33230.1"/>
    </source>
</evidence>
<proteinExistence type="predicted"/>
<dbReference type="InParanoid" id="B9SSZ8"/>
<dbReference type="AlphaFoldDB" id="B9SSZ8"/>
<dbReference type="EMBL" id="EQ974120">
    <property type="protein sequence ID" value="EEF33230.1"/>
    <property type="molecule type" value="Genomic_DNA"/>
</dbReference>
<evidence type="ECO:0000313" key="2">
    <source>
        <dbReference type="Proteomes" id="UP000008311"/>
    </source>
</evidence>
<accession>B9SSZ8</accession>
<name>B9SSZ8_RICCO</name>
<protein>
    <submittedName>
        <fullName evidence="1">Uncharacterized protein</fullName>
    </submittedName>
</protein>
<gene>
    <name evidence="1" type="ORF">RCOM_0352440</name>
</gene>